<proteinExistence type="predicted"/>
<comment type="caution">
    <text evidence="7">The sequence shown here is derived from an EMBL/GenBank/DDBJ whole genome shotgun (WGS) entry which is preliminary data.</text>
</comment>
<feature type="transmembrane region" description="Helical" evidence="6">
    <location>
        <begin position="94"/>
        <end position="113"/>
    </location>
</feature>
<evidence type="ECO:0000313" key="7">
    <source>
        <dbReference type="EMBL" id="RGZ89337.1"/>
    </source>
</evidence>
<sequence length="810" mass="93756">MKSDNRVKTAYINSTITLLSQLLQIIFGFIIRKFFIDTLGIEYLGYNSVFTNILQMLNLVDMGIGVAITSYLYKPLAENNRKKITAIMYIYKKLYSIIGFIVLGVGLVVSIFLRDLIPDANCGIWYLRLLFYINLIGTVSTYFLAYKRTLLIADQKSYLTNIADTATYFVFSIIQLVLLIIAPNYIIYLSINIAKNIISNIIVSLKVNKEYKYINNKPDTNFVSEYKPQIFQYVKDVFISKIGAVVYYSTDNIIISTLKGSLLTGYLSNYTLITGQLNTVVTQVLSSLQATFGNYISTTKDKDDRLKMTDNYFCVNFCIGNFCMICFSLLAQPFIKLFFGERMLLSFSTALWLGINLMLTFLIQLPSQVFVIYKLFRYDRPIIITSAVLNIVISIALVNKLGINGVLIGTFITSLVYLFSRFYIIARHVYDVKYIYYIKKILYYGAISIFTFFISHMATKNVNGEGLHFFVIRTILVVIIALSSTAFLLSFGREFDFLKNKLLPEKIRKRITKCSIGIICIGVVVIAFIFGGHDEVDFSTTGNKSYTRTDSYKKDVNTGQNIFNLSFDDTIIIFEDIYENDYNSIFDNQTLNWYRQLHRDYGVVISCYVYYEDGEFNLSQVPDKYKDEFVKNSSWLRFGFHTLNGETDYKRGKITDDYIKTINQLERIVGKQSIDNVIRLQMFQGSYKAIKELSQLEDEPVKGLLTADDKRQSYYLNKDNSKYIYCHDEYYDSDANIHFFSTDFRTEDVENINSKLRELSTDSWNNQTGDLVIFSHEWALSMENKEKIEKMCRYAHKYGYKFVFLEDTIK</sequence>
<dbReference type="Proteomes" id="UP000283721">
    <property type="component" value="Unassembled WGS sequence"/>
</dbReference>
<feature type="transmembrane region" description="Helical" evidence="6">
    <location>
        <begin position="441"/>
        <end position="458"/>
    </location>
</feature>
<dbReference type="EMBL" id="QSES01000030">
    <property type="protein sequence ID" value="RGZ89337.1"/>
    <property type="molecule type" value="Genomic_DNA"/>
</dbReference>
<evidence type="ECO:0000256" key="6">
    <source>
        <dbReference type="SAM" id="Phobius"/>
    </source>
</evidence>
<feature type="transmembrane region" description="Helical" evidence="6">
    <location>
        <begin position="158"/>
        <end position="181"/>
    </location>
</feature>
<name>A0A413Q4C0_9FIRM</name>
<keyword evidence="5 6" id="KW-0472">Membrane</keyword>
<feature type="transmembrane region" description="Helical" evidence="6">
    <location>
        <begin position="52"/>
        <end position="73"/>
    </location>
</feature>
<evidence type="ECO:0000256" key="3">
    <source>
        <dbReference type="ARBA" id="ARBA00022692"/>
    </source>
</evidence>
<feature type="transmembrane region" description="Helical" evidence="6">
    <location>
        <begin position="343"/>
        <end position="366"/>
    </location>
</feature>
<feature type="transmembrane region" description="Helical" evidence="6">
    <location>
        <begin position="187"/>
        <end position="207"/>
    </location>
</feature>
<protein>
    <submittedName>
        <fullName evidence="7">Lipopolysaccharide biosynthesis protein</fullName>
    </submittedName>
</protein>
<evidence type="ECO:0000256" key="4">
    <source>
        <dbReference type="ARBA" id="ARBA00022989"/>
    </source>
</evidence>
<dbReference type="GO" id="GO:0005886">
    <property type="term" value="C:plasma membrane"/>
    <property type="evidence" value="ECO:0007669"/>
    <property type="project" value="UniProtKB-SubCell"/>
</dbReference>
<keyword evidence="4 6" id="KW-1133">Transmembrane helix</keyword>
<feature type="transmembrane region" description="Helical" evidence="6">
    <location>
        <begin position="12"/>
        <end position="32"/>
    </location>
</feature>
<feature type="transmembrane region" description="Helical" evidence="6">
    <location>
        <begin position="403"/>
        <end position="420"/>
    </location>
</feature>
<dbReference type="PANTHER" id="PTHR30250:SF26">
    <property type="entry name" value="PSMA PROTEIN"/>
    <property type="match status" value="1"/>
</dbReference>
<keyword evidence="3 6" id="KW-0812">Transmembrane</keyword>
<feature type="transmembrane region" description="Helical" evidence="6">
    <location>
        <begin position="125"/>
        <end position="146"/>
    </location>
</feature>
<evidence type="ECO:0000256" key="5">
    <source>
        <dbReference type="ARBA" id="ARBA00023136"/>
    </source>
</evidence>
<feature type="transmembrane region" description="Helical" evidence="6">
    <location>
        <begin position="511"/>
        <end position="531"/>
    </location>
</feature>
<feature type="transmembrane region" description="Helical" evidence="6">
    <location>
        <begin position="470"/>
        <end position="491"/>
    </location>
</feature>
<feature type="transmembrane region" description="Helical" evidence="6">
    <location>
        <begin position="312"/>
        <end position="331"/>
    </location>
</feature>
<dbReference type="AlphaFoldDB" id="A0A413Q4C0"/>
<evidence type="ECO:0000256" key="2">
    <source>
        <dbReference type="ARBA" id="ARBA00022475"/>
    </source>
</evidence>
<dbReference type="InterPro" id="IPR050833">
    <property type="entry name" value="Poly_Biosynth_Transport"/>
</dbReference>
<evidence type="ECO:0000256" key="1">
    <source>
        <dbReference type="ARBA" id="ARBA00004651"/>
    </source>
</evidence>
<accession>A0A413Q4C0</accession>
<keyword evidence="2" id="KW-1003">Cell membrane</keyword>
<reference evidence="7 8" key="1">
    <citation type="submission" date="2018-08" db="EMBL/GenBank/DDBJ databases">
        <title>A genome reference for cultivated species of the human gut microbiota.</title>
        <authorList>
            <person name="Zou Y."/>
            <person name="Xue W."/>
            <person name="Luo G."/>
        </authorList>
    </citation>
    <scope>NUCLEOTIDE SEQUENCE [LARGE SCALE GENOMIC DNA]</scope>
    <source>
        <strain evidence="7 8">AM47-6BH</strain>
    </source>
</reference>
<organism evidence="7 8">
    <name type="scientific">Agathobacter rectalis</name>
    <dbReference type="NCBI Taxonomy" id="39491"/>
    <lineage>
        <taxon>Bacteria</taxon>
        <taxon>Bacillati</taxon>
        <taxon>Bacillota</taxon>
        <taxon>Clostridia</taxon>
        <taxon>Lachnospirales</taxon>
        <taxon>Lachnospiraceae</taxon>
        <taxon>Agathobacter</taxon>
    </lineage>
</organism>
<dbReference type="PANTHER" id="PTHR30250">
    <property type="entry name" value="PST FAMILY PREDICTED COLANIC ACID TRANSPORTER"/>
    <property type="match status" value="1"/>
</dbReference>
<evidence type="ECO:0000313" key="8">
    <source>
        <dbReference type="Proteomes" id="UP000283721"/>
    </source>
</evidence>
<comment type="subcellular location">
    <subcellularLocation>
        <location evidence="1">Cell membrane</location>
        <topology evidence="1">Multi-pass membrane protein</topology>
    </subcellularLocation>
</comment>
<feature type="transmembrane region" description="Helical" evidence="6">
    <location>
        <begin position="378"/>
        <end position="397"/>
    </location>
</feature>
<gene>
    <name evidence="7" type="ORF">DW967_13575</name>
</gene>